<evidence type="ECO:0000259" key="10">
    <source>
        <dbReference type="Pfam" id="PF00909"/>
    </source>
</evidence>
<gene>
    <name evidence="11" type="ORF">BJ980_001087</name>
</gene>
<proteinExistence type="inferred from homology"/>
<dbReference type="PANTHER" id="PTHR43029">
    <property type="entry name" value="AMMONIUM TRANSPORTER MEP2"/>
    <property type="match status" value="1"/>
</dbReference>
<feature type="transmembrane region" description="Helical" evidence="9">
    <location>
        <begin position="39"/>
        <end position="57"/>
    </location>
</feature>
<keyword evidence="5 9" id="KW-1133">Transmembrane helix</keyword>
<evidence type="ECO:0000256" key="9">
    <source>
        <dbReference type="RuleBase" id="RU362002"/>
    </source>
</evidence>
<keyword evidence="7 9" id="KW-0924">Ammonia transport</keyword>
<dbReference type="InterPro" id="IPR018047">
    <property type="entry name" value="Ammonium_transpt_CS"/>
</dbReference>
<comment type="caution">
    <text evidence="11">The sequence shown here is derived from an EMBL/GenBank/DDBJ whole genome shotgun (WGS) entry which is preliminary data.</text>
</comment>
<keyword evidence="3 9" id="KW-0813">Transport</keyword>
<dbReference type="EMBL" id="JACCAA010000001">
    <property type="protein sequence ID" value="NYG58164.1"/>
    <property type="molecule type" value="Genomic_DNA"/>
</dbReference>
<dbReference type="SUPFAM" id="SSF111352">
    <property type="entry name" value="Ammonium transporter"/>
    <property type="match status" value="1"/>
</dbReference>
<feature type="transmembrane region" description="Helical" evidence="9">
    <location>
        <begin position="129"/>
        <end position="150"/>
    </location>
</feature>
<dbReference type="InterPro" id="IPR024041">
    <property type="entry name" value="NH4_transpt_AmtB-like_dom"/>
</dbReference>
<dbReference type="Proteomes" id="UP000540656">
    <property type="component" value="Unassembled WGS sequence"/>
</dbReference>
<evidence type="ECO:0000256" key="3">
    <source>
        <dbReference type="ARBA" id="ARBA00022448"/>
    </source>
</evidence>
<evidence type="ECO:0000256" key="2">
    <source>
        <dbReference type="ARBA" id="ARBA00005887"/>
    </source>
</evidence>
<evidence type="ECO:0000256" key="8">
    <source>
        <dbReference type="ARBA" id="ARBA00050025"/>
    </source>
</evidence>
<feature type="transmembrane region" description="Helical" evidence="9">
    <location>
        <begin position="99"/>
        <end position="122"/>
    </location>
</feature>
<reference evidence="11 12" key="1">
    <citation type="submission" date="2020-07" db="EMBL/GenBank/DDBJ databases">
        <title>Sequencing the genomes of 1000 actinobacteria strains.</title>
        <authorList>
            <person name="Klenk H.-P."/>
        </authorList>
    </citation>
    <scope>NUCLEOTIDE SEQUENCE [LARGE SCALE GENOMIC DNA]</scope>
    <source>
        <strain evidence="11 12">DSM 23819</strain>
    </source>
</reference>
<dbReference type="PROSITE" id="PS01219">
    <property type="entry name" value="AMMONIUM_TRANSP"/>
    <property type="match status" value="1"/>
</dbReference>
<dbReference type="RefSeq" id="WP_179501351.1">
    <property type="nucleotide sequence ID" value="NZ_JACCAA010000001.1"/>
</dbReference>
<protein>
    <recommendedName>
        <fullName evidence="8 9">Ammonium transporter</fullName>
    </recommendedName>
</protein>
<accession>A0A7Y9S1T5</accession>
<feature type="transmembrane region" description="Helical" evidence="9">
    <location>
        <begin position="189"/>
        <end position="208"/>
    </location>
</feature>
<keyword evidence="12" id="KW-1185">Reference proteome</keyword>
<dbReference type="GO" id="GO:0008519">
    <property type="term" value="F:ammonium channel activity"/>
    <property type="evidence" value="ECO:0007669"/>
    <property type="project" value="InterPro"/>
</dbReference>
<dbReference type="GO" id="GO:0005886">
    <property type="term" value="C:plasma membrane"/>
    <property type="evidence" value="ECO:0007669"/>
    <property type="project" value="UniProtKB-SubCell"/>
</dbReference>
<keyword evidence="4 9" id="KW-0812">Transmembrane</keyword>
<feature type="transmembrane region" description="Helical" evidence="9">
    <location>
        <begin position="276"/>
        <end position="295"/>
    </location>
</feature>
<feature type="transmembrane region" description="Helical" evidence="9">
    <location>
        <begin position="362"/>
        <end position="387"/>
    </location>
</feature>
<sequence>MDTGHAAWVLTSASLVLLMTPGLALFYGGMTRSKSILNMMMMSFGAMGAISIVYILWGFSMSYSSITASTDGEIAGGAVGTFFADPFALFGLTDIDPSAYLTVAFQLTFAVITAALISGAIADRVKFSTWMLFIPIWVTLSYFPLAHQVWGGGFLSGNPDGLAAMIFGTVGEGAEAVAEIVPLDYAGGTVVHINAGVAGLVLALVIGARKGFGKESMKPHNLPLTMIGAGLLWFGWFGFNVGSFVPGATAGVGGEEGEFYTNSAAFAANFVGETGLVWVNTTAATAAAMIGWLLVEKIRDGKGTSLGAASGVVAGLVAITPACGALSPVGSLILGVVAGAAAALAVGLKYKLGYDDSLDVVGVHLVAGLIGTIGIGFLATSGGLFYGDGAKQLVIQTVVALFAIVWSAVATLVIALAIKYTIGWRITEDEEVEGIDFAEHGESAYDFVGTAGRRSLLGGSTLSTKAPVSEGAEA</sequence>
<dbReference type="InterPro" id="IPR029020">
    <property type="entry name" value="Ammonium/urea_transptr"/>
</dbReference>
<feature type="transmembrane region" description="Helical" evidence="9">
    <location>
        <begin position="333"/>
        <end position="350"/>
    </location>
</feature>
<name>A0A7Y9S1T5_9ACTN</name>
<dbReference type="Gene3D" id="1.10.3430.10">
    <property type="entry name" value="Ammonium transporter AmtB like domains"/>
    <property type="match status" value="1"/>
</dbReference>
<evidence type="ECO:0000256" key="5">
    <source>
        <dbReference type="ARBA" id="ARBA00022989"/>
    </source>
</evidence>
<feature type="transmembrane region" description="Helical" evidence="9">
    <location>
        <begin position="393"/>
        <end position="418"/>
    </location>
</feature>
<evidence type="ECO:0000256" key="7">
    <source>
        <dbReference type="ARBA" id="ARBA00023177"/>
    </source>
</evidence>
<comment type="subcellular location">
    <subcellularLocation>
        <location evidence="9">Cell membrane</location>
        <topology evidence="9">Multi-pass membrane protein</topology>
    </subcellularLocation>
    <subcellularLocation>
        <location evidence="1">Membrane</location>
        <topology evidence="1">Multi-pass membrane protein</topology>
    </subcellularLocation>
</comment>
<evidence type="ECO:0000313" key="11">
    <source>
        <dbReference type="EMBL" id="NYG58164.1"/>
    </source>
</evidence>
<evidence type="ECO:0000256" key="6">
    <source>
        <dbReference type="ARBA" id="ARBA00023136"/>
    </source>
</evidence>
<feature type="transmembrane region" description="Helical" evidence="9">
    <location>
        <begin position="220"/>
        <end position="239"/>
    </location>
</feature>
<dbReference type="AlphaFoldDB" id="A0A7Y9S1T5"/>
<comment type="similarity">
    <text evidence="2 9">Belongs to the ammonia transporter channel (TC 1.A.11.2) family.</text>
</comment>
<keyword evidence="6 9" id="KW-0472">Membrane</keyword>
<dbReference type="InterPro" id="IPR001905">
    <property type="entry name" value="Ammonium_transpt"/>
</dbReference>
<feature type="transmembrane region" description="Helical" evidence="9">
    <location>
        <begin position="307"/>
        <end position="327"/>
    </location>
</feature>
<feature type="domain" description="Ammonium transporter AmtB-like" evidence="10">
    <location>
        <begin position="7"/>
        <end position="445"/>
    </location>
</feature>
<feature type="transmembrane region" description="Helical" evidence="9">
    <location>
        <begin position="6"/>
        <end position="27"/>
    </location>
</feature>
<organism evidence="11 12">
    <name type="scientific">Nocardioides daedukensis</name>
    <dbReference type="NCBI Taxonomy" id="634462"/>
    <lineage>
        <taxon>Bacteria</taxon>
        <taxon>Bacillati</taxon>
        <taxon>Actinomycetota</taxon>
        <taxon>Actinomycetes</taxon>
        <taxon>Propionibacteriales</taxon>
        <taxon>Nocardioidaceae</taxon>
        <taxon>Nocardioides</taxon>
    </lineage>
</organism>
<dbReference type="Pfam" id="PF00909">
    <property type="entry name" value="Ammonium_transp"/>
    <property type="match status" value="1"/>
</dbReference>
<evidence type="ECO:0000313" key="12">
    <source>
        <dbReference type="Proteomes" id="UP000540656"/>
    </source>
</evidence>
<dbReference type="PANTHER" id="PTHR43029:SF10">
    <property type="entry name" value="AMMONIUM TRANSPORTER MEP2"/>
    <property type="match status" value="1"/>
</dbReference>
<dbReference type="NCBIfam" id="TIGR00836">
    <property type="entry name" value="amt"/>
    <property type="match status" value="1"/>
</dbReference>
<evidence type="ECO:0000256" key="4">
    <source>
        <dbReference type="ARBA" id="ARBA00022692"/>
    </source>
</evidence>
<evidence type="ECO:0000256" key="1">
    <source>
        <dbReference type="ARBA" id="ARBA00004141"/>
    </source>
</evidence>